<keyword evidence="3 6" id="KW-1133">Transmembrane helix</keyword>
<feature type="transmembrane region" description="Helical" evidence="6">
    <location>
        <begin position="330"/>
        <end position="349"/>
    </location>
</feature>
<feature type="transmembrane region" description="Helical" evidence="6">
    <location>
        <begin position="72"/>
        <end position="93"/>
    </location>
</feature>
<dbReference type="GO" id="GO:0005886">
    <property type="term" value="C:plasma membrane"/>
    <property type="evidence" value="ECO:0007669"/>
    <property type="project" value="InterPro"/>
</dbReference>
<evidence type="ECO:0000313" key="9">
    <source>
        <dbReference type="Proteomes" id="UP000053611"/>
    </source>
</evidence>
<accession>A0A0J1B5A2</accession>
<feature type="domain" description="Cation/H+ exchanger transmembrane" evidence="7">
    <location>
        <begin position="25"/>
        <end position="426"/>
    </location>
</feature>
<dbReference type="OrthoDB" id="2190219at2759"/>
<feature type="transmembrane region" description="Helical" evidence="6">
    <location>
        <begin position="213"/>
        <end position="235"/>
    </location>
</feature>
<dbReference type="EMBL" id="KQ087200">
    <property type="protein sequence ID" value="KLT42879.1"/>
    <property type="molecule type" value="Genomic_DNA"/>
</dbReference>
<name>A0A0J1B5A2_9TREE</name>
<feature type="region of interest" description="Disordered" evidence="5">
    <location>
        <begin position="447"/>
        <end position="468"/>
    </location>
</feature>
<evidence type="ECO:0000256" key="1">
    <source>
        <dbReference type="ARBA" id="ARBA00004141"/>
    </source>
</evidence>
<keyword evidence="2 6" id="KW-0812">Transmembrane</keyword>
<evidence type="ECO:0000256" key="5">
    <source>
        <dbReference type="SAM" id="MobiDB-lite"/>
    </source>
</evidence>
<comment type="subcellular location">
    <subcellularLocation>
        <location evidence="1">Membrane</location>
        <topology evidence="1">Multi-pass membrane protein</topology>
    </subcellularLocation>
</comment>
<dbReference type="Proteomes" id="UP000053611">
    <property type="component" value="Unassembled WGS sequence"/>
</dbReference>
<feature type="transmembrane region" description="Helical" evidence="6">
    <location>
        <begin position="370"/>
        <end position="389"/>
    </location>
</feature>
<dbReference type="Pfam" id="PF00999">
    <property type="entry name" value="Na_H_Exchanger"/>
    <property type="match status" value="1"/>
</dbReference>
<dbReference type="PANTHER" id="PTHR31382">
    <property type="entry name" value="NA(+)/H(+) ANTIPORTER"/>
    <property type="match status" value="1"/>
</dbReference>
<sequence length="549" mass="59945">MVKLDINETSQALAVFGGYLIFFGLVSFFLKDRLFMSETLMAFLIGVAFGPIGAGIFSPIDWVHGDVHHLDYITYQISRIVLGIQVLFTGLNLPKQYCWREKTSLAVLLFPIMTAAWFTVGLLVWGLIPGMTFCEALVIGSCVTPTDPVLANSICKGHFAEKYVPLGVRNIILAEAGANDGLGFPFLFVPLLLILRYEPGNVVSTVGGAVGQWFYDIVVYQIILSCVLGMVIGFIARKALHHAEKHSLIEHESYLAFSVAITFLTLGVVGILGSDDILACFVVGNVINWDDSYREGSDGQAFQEVIDSLLTSGAFLFIGAVMPWDHFGSFWSITPWRLVALGICVMLFRRLPWVWMLSPIIPALPTWREALFAGYFGPIGVGALFYAQVALHWVPHSRTQLHDTVLPVVYFLIMTSIIVHGITIPIGMLMERLMGFDPAKLFSTADTSVDESSRRETPAARPTLPMHNTSSSLTLEVASTKTAEDANLNVSGKVGKAGKAGSISESFMSLREDNESICDPDQGPAWSRASEVSVNSPPDVGSHKATSPV</sequence>
<dbReference type="InterPro" id="IPR006153">
    <property type="entry name" value="Cation/H_exchanger_TM"/>
</dbReference>
<feature type="transmembrane region" description="Helical" evidence="6">
    <location>
        <begin position="105"/>
        <end position="128"/>
    </location>
</feature>
<dbReference type="GO" id="GO:0036376">
    <property type="term" value="P:sodium ion export across plasma membrane"/>
    <property type="evidence" value="ECO:0007669"/>
    <property type="project" value="InterPro"/>
</dbReference>
<feature type="transmembrane region" description="Helical" evidence="6">
    <location>
        <begin position="305"/>
        <end position="324"/>
    </location>
</feature>
<feature type="transmembrane region" description="Helical" evidence="6">
    <location>
        <begin position="409"/>
        <end position="430"/>
    </location>
</feature>
<feature type="transmembrane region" description="Helical" evidence="6">
    <location>
        <begin position="42"/>
        <end position="60"/>
    </location>
</feature>
<feature type="transmembrane region" description="Helical" evidence="6">
    <location>
        <begin position="12"/>
        <end position="30"/>
    </location>
</feature>
<organism evidence="8 9">
    <name type="scientific">Cutaneotrichosporon oleaginosum</name>
    <dbReference type="NCBI Taxonomy" id="879819"/>
    <lineage>
        <taxon>Eukaryota</taxon>
        <taxon>Fungi</taxon>
        <taxon>Dikarya</taxon>
        <taxon>Basidiomycota</taxon>
        <taxon>Agaricomycotina</taxon>
        <taxon>Tremellomycetes</taxon>
        <taxon>Trichosporonales</taxon>
        <taxon>Trichosporonaceae</taxon>
        <taxon>Cutaneotrichosporon</taxon>
    </lineage>
</organism>
<dbReference type="AlphaFoldDB" id="A0A0J1B5A2"/>
<evidence type="ECO:0000256" key="3">
    <source>
        <dbReference type="ARBA" id="ARBA00022989"/>
    </source>
</evidence>
<dbReference type="GO" id="GO:0015385">
    <property type="term" value="F:sodium:proton antiporter activity"/>
    <property type="evidence" value="ECO:0007669"/>
    <property type="project" value="InterPro"/>
</dbReference>
<dbReference type="PANTHER" id="PTHR31382:SF1">
    <property type="entry name" value="SODIUM ION_PROTON EXCHANGER (EUROFUNG)"/>
    <property type="match status" value="1"/>
</dbReference>
<proteinExistence type="predicted"/>
<keyword evidence="9" id="KW-1185">Reference proteome</keyword>
<feature type="transmembrane region" description="Helical" evidence="6">
    <location>
        <begin position="255"/>
        <end position="284"/>
    </location>
</feature>
<dbReference type="InterPro" id="IPR004712">
    <property type="entry name" value="Na+/H+_antiporter_fungi"/>
</dbReference>
<reference evidence="8 9" key="1">
    <citation type="submission" date="2015-03" db="EMBL/GenBank/DDBJ databases">
        <title>Genomics and transcriptomics of the oil-accumulating basidiomycete yeast T. oleaginosus allow insights into substrate utilization and the diverse evolutionary trajectories of mating systems in fungi.</title>
        <authorList>
            <consortium name="DOE Joint Genome Institute"/>
            <person name="Kourist R."/>
            <person name="Kracht O."/>
            <person name="Bracharz F."/>
            <person name="Lipzen A."/>
            <person name="Nolan M."/>
            <person name="Ohm R."/>
            <person name="Grigoriev I."/>
            <person name="Sun S."/>
            <person name="Heitman J."/>
            <person name="Bruck T."/>
            <person name="Nowrousian M."/>
        </authorList>
    </citation>
    <scope>NUCLEOTIDE SEQUENCE [LARGE SCALE GENOMIC DNA]</scope>
    <source>
        <strain evidence="8 9">IBC0246</strain>
    </source>
</reference>
<dbReference type="STRING" id="879819.A0A0J1B5A2"/>
<dbReference type="GeneID" id="28985574"/>
<evidence type="ECO:0000259" key="7">
    <source>
        <dbReference type="Pfam" id="PF00999"/>
    </source>
</evidence>
<dbReference type="RefSeq" id="XP_018279370.1">
    <property type="nucleotide sequence ID" value="XM_018424971.1"/>
</dbReference>
<evidence type="ECO:0000313" key="8">
    <source>
        <dbReference type="EMBL" id="KLT42879.1"/>
    </source>
</evidence>
<feature type="region of interest" description="Disordered" evidence="5">
    <location>
        <begin position="513"/>
        <end position="549"/>
    </location>
</feature>
<evidence type="ECO:0000256" key="4">
    <source>
        <dbReference type="ARBA" id="ARBA00023136"/>
    </source>
</evidence>
<dbReference type="GO" id="GO:0042391">
    <property type="term" value="P:regulation of membrane potential"/>
    <property type="evidence" value="ECO:0007669"/>
    <property type="project" value="InterPro"/>
</dbReference>
<evidence type="ECO:0000256" key="6">
    <source>
        <dbReference type="SAM" id="Phobius"/>
    </source>
</evidence>
<keyword evidence="4 6" id="KW-0472">Membrane</keyword>
<gene>
    <name evidence="8" type="ORF">CC85DRAFT_296295</name>
</gene>
<evidence type="ECO:0000256" key="2">
    <source>
        <dbReference type="ARBA" id="ARBA00022692"/>
    </source>
</evidence>
<dbReference type="GO" id="GO:0120029">
    <property type="term" value="P:proton export across plasma membrane"/>
    <property type="evidence" value="ECO:0007669"/>
    <property type="project" value="InterPro"/>
</dbReference>
<protein>
    <recommendedName>
        <fullName evidence="7">Cation/H+ exchanger transmembrane domain-containing protein</fullName>
    </recommendedName>
</protein>